<organism evidence="1 3">
    <name type="scientific">Salmonirosea aquatica</name>
    <dbReference type="NCBI Taxonomy" id="2654236"/>
    <lineage>
        <taxon>Bacteria</taxon>
        <taxon>Pseudomonadati</taxon>
        <taxon>Bacteroidota</taxon>
        <taxon>Cytophagia</taxon>
        <taxon>Cytophagales</taxon>
        <taxon>Spirosomataceae</taxon>
        <taxon>Salmonirosea</taxon>
    </lineage>
</organism>
<dbReference type="Gene3D" id="2.150.10.10">
    <property type="entry name" value="Serralysin-like metalloprotease, C-terminal"/>
    <property type="match status" value="1"/>
</dbReference>
<evidence type="ECO:0008006" key="4">
    <source>
        <dbReference type="Google" id="ProtNLM"/>
    </source>
</evidence>
<keyword evidence="3" id="KW-1185">Reference proteome</keyword>
<reference evidence="1 3" key="1">
    <citation type="submission" date="2019-10" db="EMBL/GenBank/DDBJ databases">
        <title>Draft Genome Sequence of Cytophagaceae sp. SJW1-29.</title>
        <authorList>
            <person name="Choi A."/>
        </authorList>
    </citation>
    <scope>NUCLEOTIDE SEQUENCE [LARGE SCALE GENOMIC DNA]</scope>
    <source>
        <strain evidence="1 3">SJW1-29</strain>
    </source>
</reference>
<dbReference type="InterPro" id="IPR011049">
    <property type="entry name" value="Serralysin-like_metalloprot_C"/>
</dbReference>
<dbReference type="Proteomes" id="UP000479293">
    <property type="component" value="Unassembled WGS sequence"/>
</dbReference>
<proteinExistence type="predicted"/>
<dbReference type="EMBL" id="WHLY01000002">
    <property type="protein sequence ID" value="MPR37123.1"/>
    <property type="molecule type" value="Genomic_DNA"/>
</dbReference>
<dbReference type="RefSeq" id="WP_152756079.1">
    <property type="nucleotide sequence ID" value="NZ_WHLY01000002.1"/>
</dbReference>
<accession>A0A7C9FQL2</accession>
<gene>
    <name evidence="1" type="ORF">GBK04_00960</name>
    <name evidence="2" type="ORF">GBK04_28265</name>
</gene>
<name>A0A7C9FQL2_9BACT</name>
<comment type="caution">
    <text evidence="1">The sequence shown here is derived from an EMBL/GenBank/DDBJ whole genome shotgun (WGS) entry which is preliminary data.</text>
</comment>
<evidence type="ECO:0000313" key="2">
    <source>
        <dbReference type="EMBL" id="MPR37123.1"/>
    </source>
</evidence>
<dbReference type="AlphaFoldDB" id="A0A7C9FQL2"/>
<evidence type="ECO:0000313" key="1">
    <source>
        <dbReference type="EMBL" id="MPR31952.1"/>
    </source>
</evidence>
<evidence type="ECO:0000313" key="3">
    <source>
        <dbReference type="Proteomes" id="UP000479293"/>
    </source>
</evidence>
<protein>
    <recommendedName>
        <fullName evidence="4">Trimeric autotransporter adhesin YadA-like head domain-containing protein</fullName>
    </recommendedName>
</protein>
<sequence>MGYLAGNANTTGNTNTFIGYHAGLSNTTGNSNIVLGYQAGLSSTTGSNNVFLGVHAGYFVTTGGNNLFLGRQAGRYIADGTTVLSNPANSLFLGYNTKALADGQTNQIVIGHDATGLGNNTTVLGNSSTTFTRLFGNVGIGTSTNAGYGLDVNGTGRFTGLTTFQAGTEHTTAGAGIILKTPDGTKRYKITIDNSGNLITTLQ</sequence>
<dbReference type="EMBL" id="WHLY01000002">
    <property type="protein sequence ID" value="MPR31952.1"/>
    <property type="molecule type" value="Genomic_DNA"/>
</dbReference>